<dbReference type="AlphaFoldDB" id="A0A232EYR4"/>
<protein>
    <submittedName>
        <fullName evidence="1">Uncharacterized protein</fullName>
    </submittedName>
</protein>
<evidence type="ECO:0000313" key="2">
    <source>
        <dbReference type="Proteomes" id="UP000215335"/>
    </source>
</evidence>
<comment type="caution">
    <text evidence="1">The sequence shown here is derived from an EMBL/GenBank/DDBJ whole genome shotgun (WGS) entry which is preliminary data.</text>
</comment>
<dbReference type="EMBL" id="NNAY01001655">
    <property type="protein sequence ID" value="OXU23308.1"/>
    <property type="molecule type" value="Genomic_DNA"/>
</dbReference>
<reference evidence="1 2" key="1">
    <citation type="journal article" date="2017" name="Curr. Biol.">
        <title>The Evolution of Venom by Co-option of Single-Copy Genes.</title>
        <authorList>
            <person name="Martinson E.O."/>
            <person name="Mrinalini"/>
            <person name="Kelkar Y.D."/>
            <person name="Chang C.H."/>
            <person name="Werren J.H."/>
        </authorList>
    </citation>
    <scope>NUCLEOTIDE SEQUENCE [LARGE SCALE GENOMIC DNA]</scope>
    <source>
        <strain evidence="1 2">Alberta</strain>
        <tissue evidence="1">Whole body</tissue>
    </source>
</reference>
<sequence>MTAKASSTNLLAAKQELPVLRNINMKNTILRFFSIIPSLQTIQLIGICSADKMKKGCCCTSLSLVGAYNYEPTDPKRCQKTYGRRKRAIGSGDSGEGLKTFYKFIENQNSCVPFEAPKLPELYGFFTQDDCDKYCRDIYEYTFYNQPEYIIIENIVRNFFNLRA</sequence>
<gene>
    <name evidence="1" type="ORF">TSAR_007879</name>
</gene>
<evidence type="ECO:0000313" key="1">
    <source>
        <dbReference type="EMBL" id="OXU23308.1"/>
    </source>
</evidence>
<dbReference type="Proteomes" id="UP000215335">
    <property type="component" value="Unassembled WGS sequence"/>
</dbReference>
<keyword evidence="2" id="KW-1185">Reference proteome</keyword>
<proteinExistence type="predicted"/>
<accession>A0A232EYR4</accession>
<organism evidence="1 2">
    <name type="scientific">Trichomalopsis sarcophagae</name>
    <dbReference type="NCBI Taxonomy" id="543379"/>
    <lineage>
        <taxon>Eukaryota</taxon>
        <taxon>Metazoa</taxon>
        <taxon>Ecdysozoa</taxon>
        <taxon>Arthropoda</taxon>
        <taxon>Hexapoda</taxon>
        <taxon>Insecta</taxon>
        <taxon>Pterygota</taxon>
        <taxon>Neoptera</taxon>
        <taxon>Endopterygota</taxon>
        <taxon>Hymenoptera</taxon>
        <taxon>Apocrita</taxon>
        <taxon>Proctotrupomorpha</taxon>
        <taxon>Chalcidoidea</taxon>
        <taxon>Pteromalidae</taxon>
        <taxon>Pteromalinae</taxon>
        <taxon>Trichomalopsis</taxon>
    </lineage>
</organism>
<name>A0A232EYR4_9HYME</name>